<dbReference type="PROSITE" id="PS00903">
    <property type="entry name" value="CYT_DCMP_DEAMINASES_1"/>
    <property type="match status" value="1"/>
</dbReference>
<evidence type="ECO:0000313" key="2">
    <source>
        <dbReference type="EMBL" id="GGI99340.1"/>
    </source>
</evidence>
<name>A0A917K542_9PROT</name>
<dbReference type="Proteomes" id="UP000661507">
    <property type="component" value="Unassembled WGS sequence"/>
</dbReference>
<dbReference type="AlphaFoldDB" id="A0A917K542"/>
<evidence type="ECO:0000313" key="3">
    <source>
        <dbReference type="Proteomes" id="UP000661507"/>
    </source>
</evidence>
<proteinExistence type="predicted"/>
<dbReference type="EMBL" id="BMKW01000001">
    <property type="protein sequence ID" value="GGI99340.1"/>
    <property type="molecule type" value="Genomic_DNA"/>
</dbReference>
<keyword evidence="3" id="KW-1185">Reference proteome</keyword>
<dbReference type="GO" id="GO:0016787">
    <property type="term" value="F:hydrolase activity"/>
    <property type="evidence" value="ECO:0007669"/>
    <property type="project" value="InterPro"/>
</dbReference>
<reference evidence="2" key="2">
    <citation type="submission" date="2020-09" db="EMBL/GenBank/DDBJ databases">
        <authorList>
            <person name="Sun Q."/>
            <person name="Zhou Y."/>
        </authorList>
    </citation>
    <scope>NUCLEOTIDE SEQUENCE</scope>
    <source>
        <strain evidence="2">CGMCC 1.3617</strain>
    </source>
</reference>
<dbReference type="RefSeq" id="WP_188965104.1">
    <property type="nucleotide sequence ID" value="NZ_BMKW01000001.1"/>
</dbReference>
<dbReference type="GO" id="GO:0008270">
    <property type="term" value="F:zinc ion binding"/>
    <property type="evidence" value="ECO:0007669"/>
    <property type="project" value="InterPro"/>
</dbReference>
<protein>
    <submittedName>
        <fullName evidence="2">Uncharacterized protein</fullName>
    </submittedName>
</protein>
<gene>
    <name evidence="2" type="ORF">GCM10011320_02610</name>
</gene>
<reference evidence="2" key="1">
    <citation type="journal article" date="2014" name="Int. J. Syst. Evol. Microbiol.">
        <title>Complete genome sequence of Corynebacterium casei LMG S-19264T (=DSM 44701T), isolated from a smear-ripened cheese.</title>
        <authorList>
            <consortium name="US DOE Joint Genome Institute (JGI-PGF)"/>
            <person name="Walter F."/>
            <person name="Albersmeier A."/>
            <person name="Kalinowski J."/>
            <person name="Ruckert C."/>
        </authorList>
    </citation>
    <scope>NUCLEOTIDE SEQUENCE</scope>
    <source>
        <strain evidence="2">CGMCC 1.3617</strain>
    </source>
</reference>
<sequence length="191" mass="20745">MSGSADGGAKRTASQGNLTSGRPKRSRREYREFDVAEAWDSFAAEEQAGDHDDHSAQCRAVIFVDSEEFDSDPEGYEGQTGNGHGHAEMDALDFLIGSMGNEAVEAVLQEGSVTLDCVGKPCCVQCSTMLGLLNIGPKTPATKKSRNTMLAGGAWSVSLRLKTFLVEKWKLKESDIQDFAAMDQSRFDRTL</sequence>
<dbReference type="InterPro" id="IPR016192">
    <property type="entry name" value="APOBEC/CMP_deaminase_Zn-bd"/>
</dbReference>
<feature type="region of interest" description="Disordered" evidence="1">
    <location>
        <begin position="1"/>
        <end position="30"/>
    </location>
</feature>
<evidence type="ECO:0000256" key="1">
    <source>
        <dbReference type="SAM" id="MobiDB-lite"/>
    </source>
</evidence>
<comment type="caution">
    <text evidence="2">The sequence shown here is derived from an EMBL/GenBank/DDBJ whole genome shotgun (WGS) entry which is preliminary data.</text>
</comment>
<organism evidence="2 3">
    <name type="scientific">Neoroseomonas lacus</name>
    <dbReference type="NCBI Taxonomy" id="287609"/>
    <lineage>
        <taxon>Bacteria</taxon>
        <taxon>Pseudomonadati</taxon>
        <taxon>Pseudomonadota</taxon>
        <taxon>Alphaproteobacteria</taxon>
        <taxon>Acetobacterales</taxon>
        <taxon>Acetobacteraceae</taxon>
        <taxon>Neoroseomonas</taxon>
    </lineage>
</organism>
<accession>A0A917K542</accession>